<sequence length="271" mass="29651">MLLRTHRPLLLEVRRGRLPVRTGLDRSAKIFLGAVGLLALLFGGMLALMTLLGLLGVCAGFYWLAGDPLEREIERKFRVVHAHADRFVLPEDLDEQCGSLLARTQQAVAAVLSSTVHREGLLDTIDNDRTLPDEAWQIARRLTDLSARRTAHARIVGQDPHPLIAAAVRPYDLAIETVTASLTARVAALEAYAAQAVEADRCFEARRKLAELEELTPEYERLLAETAPDALAVSQIARMSTHAVAVEQVFLASIAEARKAGTHLLSVPAAY</sequence>
<dbReference type="Proteomes" id="UP000640052">
    <property type="component" value="Unassembled WGS sequence"/>
</dbReference>
<gene>
    <name evidence="2" type="ORF">Aph01nite_67480</name>
</gene>
<keyword evidence="1" id="KW-1133">Transmembrane helix</keyword>
<keyword evidence="1" id="KW-0812">Transmembrane</keyword>
<comment type="caution">
    <text evidence="2">The sequence shown here is derived from an EMBL/GenBank/DDBJ whole genome shotgun (WGS) entry which is preliminary data.</text>
</comment>
<keyword evidence="1" id="KW-0472">Membrane</keyword>
<name>A0A919QIU1_9ACTN</name>
<evidence type="ECO:0000313" key="2">
    <source>
        <dbReference type="EMBL" id="GIH28438.1"/>
    </source>
</evidence>
<protein>
    <submittedName>
        <fullName evidence="2">Uncharacterized protein</fullName>
    </submittedName>
</protein>
<accession>A0A919QIU1</accession>
<organism evidence="2 3">
    <name type="scientific">Acrocarpospora phusangensis</name>
    <dbReference type="NCBI Taxonomy" id="1070424"/>
    <lineage>
        <taxon>Bacteria</taxon>
        <taxon>Bacillati</taxon>
        <taxon>Actinomycetota</taxon>
        <taxon>Actinomycetes</taxon>
        <taxon>Streptosporangiales</taxon>
        <taxon>Streptosporangiaceae</taxon>
        <taxon>Acrocarpospora</taxon>
    </lineage>
</organism>
<evidence type="ECO:0000256" key="1">
    <source>
        <dbReference type="SAM" id="Phobius"/>
    </source>
</evidence>
<reference evidence="2" key="1">
    <citation type="submission" date="2021-01" db="EMBL/GenBank/DDBJ databases">
        <title>Whole genome shotgun sequence of Acrocarpospora phusangensis NBRC 108782.</title>
        <authorList>
            <person name="Komaki H."/>
            <person name="Tamura T."/>
        </authorList>
    </citation>
    <scope>NUCLEOTIDE SEQUENCE</scope>
    <source>
        <strain evidence="2">NBRC 108782</strain>
    </source>
</reference>
<feature type="transmembrane region" description="Helical" evidence="1">
    <location>
        <begin position="31"/>
        <end position="64"/>
    </location>
</feature>
<dbReference type="EMBL" id="BOOA01000081">
    <property type="protein sequence ID" value="GIH28438.1"/>
    <property type="molecule type" value="Genomic_DNA"/>
</dbReference>
<proteinExistence type="predicted"/>
<keyword evidence="3" id="KW-1185">Reference proteome</keyword>
<dbReference type="AlphaFoldDB" id="A0A919QIU1"/>
<evidence type="ECO:0000313" key="3">
    <source>
        <dbReference type="Proteomes" id="UP000640052"/>
    </source>
</evidence>